<feature type="compositionally biased region" description="Polar residues" evidence="1">
    <location>
        <begin position="175"/>
        <end position="185"/>
    </location>
</feature>
<organism evidence="2 3">
    <name type="scientific">Polychaeton citri CBS 116435</name>
    <dbReference type="NCBI Taxonomy" id="1314669"/>
    <lineage>
        <taxon>Eukaryota</taxon>
        <taxon>Fungi</taxon>
        <taxon>Dikarya</taxon>
        <taxon>Ascomycota</taxon>
        <taxon>Pezizomycotina</taxon>
        <taxon>Dothideomycetes</taxon>
        <taxon>Dothideomycetidae</taxon>
        <taxon>Capnodiales</taxon>
        <taxon>Capnodiaceae</taxon>
        <taxon>Polychaeton</taxon>
    </lineage>
</organism>
<protein>
    <submittedName>
        <fullName evidence="2">Uncharacterized protein</fullName>
    </submittedName>
</protein>
<evidence type="ECO:0000313" key="3">
    <source>
        <dbReference type="Proteomes" id="UP000799441"/>
    </source>
</evidence>
<evidence type="ECO:0000256" key="1">
    <source>
        <dbReference type="SAM" id="MobiDB-lite"/>
    </source>
</evidence>
<feature type="region of interest" description="Disordered" evidence="1">
    <location>
        <begin position="73"/>
        <end position="96"/>
    </location>
</feature>
<comment type="caution">
    <text evidence="2">The sequence shown here is derived from an EMBL/GenBank/DDBJ whole genome shotgun (WGS) entry which is preliminary data.</text>
</comment>
<feature type="compositionally biased region" description="Acidic residues" evidence="1">
    <location>
        <begin position="186"/>
        <end position="198"/>
    </location>
</feature>
<evidence type="ECO:0000313" key="2">
    <source>
        <dbReference type="EMBL" id="KAF2724774.1"/>
    </source>
</evidence>
<feature type="region of interest" description="Disordered" evidence="1">
    <location>
        <begin position="172"/>
        <end position="198"/>
    </location>
</feature>
<gene>
    <name evidence="2" type="ORF">K431DRAFT_291424</name>
</gene>
<reference evidence="2" key="1">
    <citation type="journal article" date="2020" name="Stud. Mycol.">
        <title>101 Dothideomycetes genomes: a test case for predicting lifestyles and emergence of pathogens.</title>
        <authorList>
            <person name="Haridas S."/>
            <person name="Albert R."/>
            <person name="Binder M."/>
            <person name="Bloem J."/>
            <person name="Labutti K."/>
            <person name="Salamov A."/>
            <person name="Andreopoulos B."/>
            <person name="Baker S."/>
            <person name="Barry K."/>
            <person name="Bills G."/>
            <person name="Bluhm B."/>
            <person name="Cannon C."/>
            <person name="Castanera R."/>
            <person name="Culley D."/>
            <person name="Daum C."/>
            <person name="Ezra D."/>
            <person name="Gonzalez J."/>
            <person name="Henrissat B."/>
            <person name="Kuo A."/>
            <person name="Liang C."/>
            <person name="Lipzen A."/>
            <person name="Lutzoni F."/>
            <person name="Magnuson J."/>
            <person name="Mondo S."/>
            <person name="Nolan M."/>
            <person name="Ohm R."/>
            <person name="Pangilinan J."/>
            <person name="Park H.-J."/>
            <person name="Ramirez L."/>
            <person name="Alfaro M."/>
            <person name="Sun H."/>
            <person name="Tritt A."/>
            <person name="Yoshinaga Y."/>
            <person name="Zwiers L.-H."/>
            <person name="Turgeon B."/>
            <person name="Goodwin S."/>
            <person name="Spatafora J."/>
            <person name="Crous P."/>
            <person name="Grigoriev I."/>
        </authorList>
    </citation>
    <scope>NUCLEOTIDE SEQUENCE</scope>
    <source>
        <strain evidence="2">CBS 116435</strain>
    </source>
</reference>
<feature type="compositionally biased region" description="Basic and acidic residues" evidence="1">
    <location>
        <begin position="248"/>
        <end position="258"/>
    </location>
</feature>
<feature type="region of interest" description="Disordered" evidence="1">
    <location>
        <begin position="217"/>
        <end position="258"/>
    </location>
</feature>
<name>A0A9P4QH39_9PEZI</name>
<proteinExistence type="predicted"/>
<sequence>MSARDTRKPTPPGRKAYSTADKAIRKSGFWDYPPGAHPIIPKGGLDATNNGYWKLPPGGEPIMPEVDEKKKWRLPPGAPLPSSYDEPPDKRPRTPWKTTQFVPRSIVSNLGHSRDYATFDSPLTRHLHQRVVSKIDCLYAVTNQLARDDRQRHLEKLAVMLENAMDLLFEDDGNTKVSDPDLSSSDGEDEDAGLEFEDETYRIVDGKRVYGWQGQDDWRRKAHKREKEAEKKARKTGIRSNEDQLMTGKDKADKLCVE</sequence>
<dbReference type="AlphaFoldDB" id="A0A9P4QH39"/>
<dbReference type="EMBL" id="MU003770">
    <property type="protein sequence ID" value="KAF2724774.1"/>
    <property type="molecule type" value="Genomic_DNA"/>
</dbReference>
<keyword evidence="3" id="KW-1185">Reference proteome</keyword>
<accession>A0A9P4QH39</accession>
<dbReference type="Proteomes" id="UP000799441">
    <property type="component" value="Unassembled WGS sequence"/>
</dbReference>